<organism evidence="16 17">
    <name type="scientific">Zosterops borbonicus</name>
    <dbReference type="NCBI Taxonomy" id="364589"/>
    <lineage>
        <taxon>Eukaryota</taxon>
        <taxon>Metazoa</taxon>
        <taxon>Chordata</taxon>
        <taxon>Craniata</taxon>
        <taxon>Vertebrata</taxon>
        <taxon>Euteleostomi</taxon>
        <taxon>Archelosauria</taxon>
        <taxon>Archosauria</taxon>
        <taxon>Dinosauria</taxon>
        <taxon>Saurischia</taxon>
        <taxon>Theropoda</taxon>
        <taxon>Coelurosauria</taxon>
        <taxon>Aves</taxon>
        <taxon>Neognathae</taxon>
        <taxon>Neoaves</taxon>
        <taxon>Telluraves</taxon>
        <taxon>Australaves</taxon>
        <taxon>Passeriformes</taxon>
        <taxon>Sylvioidea</taxon>
        <taxon>Zosteropidae</taxon>
        <taxon>Zosterops</taxon>
    </lineage>
</organism>
<keyword evidence="17" id="KW-1185">Reference proteome</keyword>
<keyword evidence="10" id="KW-0865">Zymogen</keyword>
<dbReference type="InterPro" id="IPR009003">
    <property type="entry name" value="Peptidase_S1_PA"/>
</dbReference>
<reference evidence="16" key="1">
    <citation type="submission" date="2019-04" db="EMBL/GenBank/DDBJ databases">
        <title>Genome assembly of Zosterops borbonicus 15179.</title>
        <authorList>
            <person name="Leroy T."/>
            <person name="Anselmetti Y."/>
            <person name="Tilak M.-K."/>
            <person name="Nabholz B."/>
        </authorList>
    </citation>
    <scope>NUCLEOTIDE SEQUENCE</scope>
    <source>
        <strain evidence="16">HGM_15179</strain>
        <tissue evidence="16">Muscle</tissue>
    </source>
</reference>
<dbReference type="GO" id="GO:0005615">
    <property type="term" value="C:extracellular space"/>
    <property type="evidence" value="ECO:0007669"/>
    <property type="project" value="TreeGrafter"/>
</dbReference>
<evidence type="ECO:0000256" key="14">
    <source>
        <dbReference type="RuleBase" id="RU363034"/>
    </source>
</evidence>
<evidence type="ECO:0000256" key="2">
    <source>
        <dbReference type="ARBA" id="ARBA00004613"/>
    </source>
</evidence>
<evidence type="ECO:0000256" key="6">
    <source>
        <dbReference type="ARBA" id="ARBA00022729"/>
    </source>
</evidence>
<name>A0A8K1G9X5_9PASS</name>
<evidence type="ECO:0000256" key="1">
    <source>
        <dbReference type="ARBA" id="ARBA00001913"/>
    </source>
</evidence>
<feature type="domain" description="Peptidase S1" evidence="15">
    <location>
        <begin position="56"/>
        <end position="293"/>
    </location>
</feature>
<dbReference type="InterPro" id="IPR018114">
    <property type="entry name" value="TRYPSIN_HIS"/>
</dbReference>
<dbReference type="Proteomes" id="UP000796761">
    <property type="component" value="Unassembled WGS sequence"/>
</dbReference>
<evidence type="ECO:0000256" key="8">
    <source>
        <dbReference type="ARBA" id="ARBA00022825"/>
    </source>
</evidence>
<proteinExistence type="predicted"/>
<dbReference type="EMBL" id="SWJQ01000434">
    <property type="protein sequence ID" value="TRZ14502.1"/>
    <property type="molecule type" value="Genomic_DNA"/>
</dbReference>
<accession>A0A8K1G9X5</accession>
<dbReference type="InterPro" id="IPR001314">
    <property type="entry name" value="Peptidase_S1A"/>
</dbReference>
<evidence type="ECO:0000256" key="11">
    <source>
        <dbReference type="ARBA" id="ARBA00023157"/>
    </source>
</evidence>
<dbReference type="FunFam" id="2.40.10.10:FF:000004">
    <property type="entry name" value="Tryptase gamma 1"/>
    <property type="match status" value="1"/>
</dbReference>
<protein>
    <recommendedName>
        <fullName evidence="13">pancreatic elastase</fullName>
        <ecNumber evidence="13">3.4.21.36</ecNumber>
    </recommendedName>
</protein>
<dbReference type="GO" id="GO:0004252">
    <property type="term" value="F:serine-type endopeptidase activity"/>
    <property type="evidence" value="ECO:0007669"/>
    <property type="project" value="UniProtKB-EC"/>
</dbReference>
<evidence type="ECO:0000256" key="4">
    <source>
        <dbReference type="ARBA" id="ARBA00022670"/>
    </source>
</evidence>
<comment type="cofactor">
    <cofactor evidence="1">
        <name>Ca(2+)</name>
        <dbReference type="ChEBI" id="CHEBI:29108"/>
    </cofactor>
</comment>
<keyword evidence="4 14" id="KW-0645">Protease</keyword>
<dbReference type="InterPro" id="IPR043504">
    <property type="entry name" value="Peptidase_S1_PA_chymotrypsin"/>
</dbReference>
<evidence type="ECO:0000313" key="16">
    <source>
        <dbReference type="EMBL" id="TRZ14502.1"/>
    </source>
</evidence>
<evidence type="ECO:0000256" key="10">
    <source>
        <dbReference type="ARBA" id="ARBA00023145"/>
    </source>
</evidence>
<dbReference type="InterPro" id="IPR001254">
    <property type="entry name" value="Trypsin_dom"/>
</dbReference>
<evidence type="ECO:0000256" key="3">
    <source>
        <dbReference type="ARBA" id="ARBA00022525"/>
    </source>
</evidence>
<keyword evidence="7 14" id="KW-0378">Hydrolase</keyword>
<comment type="subcellular location">
    <subcellularLocation>
        <location evidence="2">Secreted</location>
    </subcellularLocation>
</comment>
<keyword evidence="5" id="KW-0479">Metal-binding</keyword>
<dbReference type="PROSITE" id="PS50240">
    <property type="entry name" value="TRYPSIN_DOM"/>
    <property type="match status" value="1"/>
</dbReference>
<keyword evidence="9" id="KW-0106">Calcium</keyword>
<dbReference type="OrthoDB" id="10061449at2759"/>
<dbReference type="PRINTS" id="PR00722">
    <property type="entry name" value="CHYMOTRYPSIN"/>
</dbReference>
<evidence type="ECO:0000259" key="15">
    <source>
        <dbReference type="PROSITE" id="PS50240"/>
    </source>
</evidence>
<gene>
    <name evidence="16" type="ORF">HGM15179_012605</name>
</gene>
<dbReference type="Gene3D" id="2.40.10.10">
    <property type="entry name" value="Trypsin-like serine proteases"/>
    <property type="match status" value="2"/>
</dbReference>
<keyword evidence="8 14" id="KW-0720">Serine protease</keyword>
<dbReference type="PROSITE" id="PS00135">
    <property type="entry name" value="TRYPSIN_SER"/>
    <property type="match status" value="1"/>
</dbReference>
<dbReference type="Pfam" id="PF00089">
    <property type="entry name" value="Trypsin"/>
    <property type="match status" value="1"/>
</dbReference>
<evidence type="ECO:0000256" key="9">
    <source>
        <dbReference type="ARBA" id="ARBA00022837"/>
    </source>
</evidence>
<sequence>MKWGVGEKGMGNCILNSTAQAGKLQGLEQLSQGTAPGAISGTPLKDGLQDVLAGRVIGGHEAQPNSWKWQVSLQISYPNDPGYYTHICGGTLISSKWVMTAAHCLTSYRVALGEHNLLEVDGTEYYLGVDAIFIHEGWNPNDIANGFDIALLRLDSPANANGFVELGVLPPKGEILPNDYPCYITGWGVVSAGGGSADRLQKVMLPVVDHEICSQEDWWGSQAKDTMLCAGGDGVRAGCSGDSGGPLNCYRDDHWEVHGIVSFGLAPYCNTYQKPTVFTRVSAYVDWIYSGIRCLKPLVTSCPEIQAGHCSYKSSTFVKRLRSVTLQWEYKSMVMFLSSCILPGPRGAMGQ</sequence>
<keyword evidence="3" id="KW-0964">Secreted</keyword>
<dbReference type="PROSITE" id="PS00134">
    <property type="entry name" value="TRYPSIN_HIS"/>
    <property type="match status" value="1"/>
</dbReference>
<evidence type="ECO:0000256" key="13">
    <source>
        <dbReference type="ARBA" id="ARBA00039015"/>
    </source>
</evidence>
<dbReference type="EC" id="3.4.21.36" evidence="13"/>
<evidence type="ECO:0000313" key="17">
    <source>
        <dbReference type="Proteomes" id="UP000796761"/>
    </source>
</evidence>
<evidence type="ECO:0000256" key="12">
    <source>
        <dbReference type="ARBA" id="ARBA00036864"/>
    </source>
</evidence>
<dbReference type="GO" id="GO:0046872">
    <property type="term" value="F:metal ion binding"/>
    <property type="evidence" value="ECO:0007669"/>
    <property type="project" value="UniProtKB-KW"/>
</dbReference>
<dbReference type="AlphaFoldDB" id="A0A8K1G9X5"/>
<dbReference type="SMART" id="SM00020">
    <property type="entry name" value="Tryp_SPc"/>
    <property type="match status" value="1"/>
</dbReference>
<dbReference type="InterPro" id="IPR050850">
    <property type="entry name" value="Peptidase_S1_Elastase_sf"/>
</dbReference>
<dbReference type="PANTHER" id="PTHR24257">
    <property type="entry name" value="CHYMOTRYPSIN-LIKE ELASTASE FAMILY MEMBER"/>
    <property type="match status" value="1"/>
</dbReference>
<evidence type="ECO:0000256" key="5">
    <source>
        <dbReference type="ARBA" id="ARBA00022723"/>
    </source>
</evidence>
<comment type="caution">
    <text evidence="16">The sequence shown here is derived from an EMBL/GenBank/DDBJ whole genome shotgun (WGS) entry which is preliminary data.</text>
</comment>
<dbReference type="PANTHER" id="PTHR24257:SF0">
    <property type="entry name" value="CHYMOTRYPSIN-LIKE ELASTASE FAMILY MEMBER 1"/>
    <property type="match status" value="1"/>
</dbReference>
<comment type="catalytic activity">
    <reaction evidence="12">
        <text>Hydrolysis of proteins, including elastin. Preferential cleavage: Ala-|-Xaa.</text>
        <dbReference type="EC" id="3.4.21.36"/>
    </reaction>
</comment>
<keyword evidence="6" id="KW-0732">Signal</keyword>
<dbReference type="SUPFAM" id="SSF50494">
    <property type="entry name" value="Trypsin-like serine proteases"/>
    <property type="match status" value="1"/>
</dbReference>
<dbReference type="InterPro" id="IPR033116">
    <property type="entry name" value="TRYPSIN_SER"/>
</dbReference>
<evidence type="ECO:0000256" key="7">
    <source>
        <dbReference type="ARBA" id="ARBA00022801"/>
    </source>
</evidence>
<dbReference type="CDD" id="cd00190">
    <property type="entry name" value="Tryp_SPc"/>
    <property type="match status" value="1"/>
</dbReference>
<keyword evidence="11" id="KW-1015">Disulfide bond</keyword>
<dbReference type="FunFam" id="2.40.10.10:FF:000017">
    <property type="entry name" value="Chymotrypsin-like elastase family member 1"/>
    <property type="match status" value="1"/>
</dbReference>
<dbReference type="GO" id="GO:0006508">
    <property type="term" value="P:proteolysis"/>
    <property type="evidence" value="ECO:0007669"/>
    <property type="project" value="UniProtKB-KW"/>
</dbReference>